<gene>
    <name evidence="4" type="primary">Dsec\GM14461</name>
</gene>
<sequence>MGDGDRFDNRYFPDSDPFGVRSTAGAIPVINQKGQVSMQKVKVRRYVSGKRPDFAHASTSESESGDEDEETQYKKDPRRRHDGHAHDENEDEEEEEELMSSTFRLRREEENEGKTGEEDLDMNDPRIRRLLAARNRCDPEKDEESDEEDRISRHRRIHEPEVLSDDNAEKQTGDRENESDDSSSDDDDDNDDLDEEGISRRRELMRQRALMKAQIGEKEEIMDIEEEKSGEEDKEDSSSSEEETTDSEDSDGEGAKLKPIFVRKRDRLTVQEREREAIKQRQAEKEAAQLAEQRRRQTVKMVEEDVRKQMMARKATDNDPAGLNEVNTDDENEEIEYEAWKLRELKRIKRDREDNESMEKDKEDIERFRNMTEAERRLELKNNPKVVTNKSVKGKYKFMQKYYHRGVFFMHEENNLLKRDYSSATLEDKFDKTVLPKVMQVKNFGRSGRTKYTHLVDQDTTSFDAPWSQETAQSIKFQLTHAGGMKQQFHKPSIKKKS</sequence>
<organism evidence="4">
    <name type="scientific">Lepeophtheirus salmonis</name>
    <name type="common">Salmon louse</name>
    <name type="synonym">Caligus salmonis</name>
    <dbReference type="NCBI Taxonomy" id="72036"/>
    <lineage>
        <taxon>Eukaryota</taxon>
        <taxon>Metazoa</taxon>
        <taxon>Ecdysozoa</taxon>
        <taxon>Arthropoda</taxon>
        <taxon>Crustacea</taxon>
        <taxon>Multicrustacea</taxon>
        <taxon>Hexanauplia</taxon>
        <taxon>Copepoda</taxon>
        <taxon>Siphonostomatoida</taxon>
        <taxon>Caligidae</taxon>
        <taxon>Lepeophtheirus</taxon>
    </lineage>
</organism>
<evidence type="ECO:0000313" key="4">
    <source>
        <dbReference type="EMBL" id="CDW38953.1"/>
    </source>
</evidence>
<feature type="compositionally biased region" description="Basic and acidic residues" evidence="2">
    <location>
        <begin position="267"/>
        <end position="301"/>
    </location>
</feature>
<feature type="compositionally biased region" description="Acidic residues" evidence="2">
    <location>
        <begin position="140"/>
        <end position="149"/>
    </location>
</feature>
<dbReference type="EMBL" id="HACA01021592">
    <property type="protein sequence ID" value="CDW38953.1"/>
    <property type="molecule type" value="Transcribed_RNA"/>
</dbReference>
<protein>
    <recommendedName>
        <fullName evidence="3">Micro-fibrillar-associated protein 1 C-terminal domain-containing protein</fullName>
    </recommendedName>
</protein>
<feature type="region of interest" description="Disordered" evidence="2">
    <location>
        <begin position="1"/>
        <end position="301"/>
    </location>
</feature>
<feature type="domain" description="Micro-fibrillar-associated protein 1 C-terminal" evidence="3">
    <location>
        <begin position="247"/>
        <end position="460"/>
    </location>
</feature>
<evidence type="ECO:0000259" key="3">
    <source>
        <dbReference type="Pfam" id="PF06991"/>
    </source>
</evidence>
<dbReference type="Pfam" id="PF06991">
    <property type="entry name" value="MFAP1"/>
    <property type="match status" value="1"/>
</dbReference>
<feature type="compositionally biased region" description="Acidic residues" evidence="2">
    <location>
        <begin position="177"/>
        <end position="196"/>
    </location>
</feature>
<feature type="compositionally biased region" description="Basic and acidic residues" evidence="2">
    <location>
        <begin position="1"/>
        <end position="13"/>
    </location>
</feature>
<dbReference type="AlphaFoldDB" id="A0A0K2UL28"/>
<accession>A0A0K2UL28</accession>
<feature type="compositionally biased region" description="Acidic residues" evidence="2">
    <location>
        <begin position="222"/>
        <end position="252"/>
    </location>
</feature>
<feature type="compositionally biased region" description="Basic and acidic residues" evidence="2">
    <location>
        <begin position="167"/>
        <end position="176"/>
    </location>
</feature>
<dbReference type="OrthoDB" id="1111734at2759"/>
<feature type="compositionally biased region" description="Basic and acidic residues" evidence="2">
    <location>
        <begin position="197"/>
        <end position="206"/>
    </location>
</feature>
<dbReference type="InterPro" id="IPR009730">
    <property type="entry name" value="MFAP1_C"/>
</dbReference>
<feature type="compositionally biased region" description="Acidic residues" evidence="2">
    <location>
        <begin position="88"/>
        <end position="98"/>
    </location>
</feature>
<evidence type="ECO:0000256" key="2">
    <source>
        <dbReference type="SAM" id="MobiDB-lite"/>
    </source>
</evidence>
<feature type="compositionally biased region" description="Basic and acidic residues" evidence="2">
    <location>
        <begin position="105"/>
        <end position="127"/>
    </location>
</feature>
<evidence type="ECO:0000256" key="1">
    <source>
        <dbReference type="ARBA" id="ARBA00008155"/>
    </source>
</evidence>
<reference evidence="4" key="1">
    <citation type="submission" date="2014-05" db="EMBL/GenBank/DDBJ databases">
        <authorList>
            <person name="Chronopoulou M."/>
        </authorList>
    </citation>
    <scope>NUCLEOTIDE SEQUENCE</scope>
    <source>
        <tissue evidence="4">Whole organism</tissue>
    </source>
</reference>
<dbReference type="PANTHER" id="PTHR15327">
    <property type="entry name" value="MICROFIBRIL-ASSOCIATED PROTEIN"/>
    <property type="match status" value="1"/>
</dbReference>
<name>A0A0K2UL28_LEPSM</name>
<dbReference type="OMA" id="FHNERAG"/>
<comment type="similarity">
    <text evidence="1">Belongs to the MFAP1 family.</text>
</comment>
<proteinExistence type="inferred from homology"/>
<dbReference type="InterPro" id="IPR033194">
    <property type="entry name" value="MFAP1"/>
</dbReference>